<proteinExistence type="predicted"/>
<reference evidence="1 2" key="1">
    <citation type="journal article" date="2018" name="Sci. Rep.">
        <title>Genomic signatures of local adaptation to the degree of environmental predictability in rotifers.</title>
        <authorList>
            <person name="Franch-Gras L."/>
            <person name="Hahn C."/>
            <person name="Garcia-Roger E.M."/>
            <person name="Carmona M.J."/>
            <person name="Serra M."/>
            <person name="Gomez A."/>
        </authorList>
    </citation>
    <scope>NUCLEOTIDE SEQUENCE [LARGE SCALE GENOMIC DNA]</scope>
    <source>
        <strain evidence="1">HYR1</strain>
    </source>
</reference>
<keyword evidence="2" id="KW-1185">Reference proteome</keyword>
<gene>
    <name evidence="1" type="ORF">BpHYR1_033890</name>
</gene>
<name>A0A3M7S6M6_BRAPC</name>
<comment type="caution">
    <text evidence="1">The sequence shown here is derived from an EMBL/GenBank/DDBJ whole genome shotgun (WGS) entry which is preliminary data.</text>
</comment>
<sequence length="60" mass="7251">MPKLVQKKDRFSKSEGKRTWTKIYEFLLFRIGSFKRILWFAFIYRIPSFDIAASESETQL</sequence>
<organism evidence="1 2">
    <name type="scientific">Brachionus plicatilis</name>
    <name type="common">Marine rotifer</name>
    <name type="synonym">Brachionus muelleri</name>
    <dbReference type="NCBI Taxonomy" id="10195"/>
    <lineage>
        <taxon>Eukaryota</taxon>
        <taxon>Metazoa</taxon>
        <taxon>Spiralia</taxon>
        <taxon>Gnathifera</taxon>
        <taxon>Rotifera</taxon>
        <taxon>Eurotatoria</taxon>
        <taxon>Monogononta</taxon>
        <taxon>Pseudotrocha</taxon>
        <taxon>Ploima</taxon>
        <taxon>Brachionidae</taxon>
        <taxon>Brachionus</taxon>
    </lineage>
</organism>
<evidence type="ECO:0000313" key="2">
    <source>
        <dbReference type="Proteomes" id="UP000276133"/>
    </source>
</evidence>
<dbReference type="AlphaFoldDB" id="A0A3M7S6M6"/>
<dbReference type="Proteomes" id="UP000276133">
    <property type="component" value="Unassembled WGS sequence"/>
</dbReference>
<dbReference type="EMBL" id="REGN01001958">
    <property type="protein sequence ID" value="RNA31295.1"/>
    <property type="molecule type" value="Genomic_DNA"/>
</dbReference>
<evidence type="ECO:0000313" key="1">
    <source>
        <dbReference type="EMBL" id="RNA31295.1"/>
    </source>
</evidence>
<protein>
    <submittedName>
        <fullName evidence="1">Uncharacterized protein</fullName>
    </submittedName>
</protein>
<accession>A0A3M7S6M6</accession>